<dbReference type="PROSITE" id="PS50089">
    <property type="entry name" value="ZF_RING_2"/>
    <property type="match status" value="1"/>
</dbReference>
<dbReference type="Gene3D" id="3.30.40.10">
    <property type="entry name" value="Zinc/RING finger domain, C3HC4 (zinc finger)"/>
    <property type="match status" value="1"/>
</dbReference>
<feature type="domain" description="RING-type" evidence="4">
    <location>
        <begin position="477"/>
        <end position="524"/>
    </location>
</feature>
<dbReference type="STRING" id="149040.A0A194XLW0"/>
<gene>
    <name evidence="5" type="ORF">LY89DRAFT_771771</name>
</gene>
<dbReference type="GeneID" id="28831618"/>
<evidence type="ECO:0000256" key="2">
    <source>
        <dbReference type="SAM" id="Coils"/>
    </source>
</evidence>
<dbReference type="Pfam" id="PF13639">
    <property type="entry name" value="zf-RING_2"/>
    <property type="match status" value="1"/>
</dbReference>
<sequence>MSTPYVESISRTSYETLILSQSDTNKKLGRLCTEQQTLVRALEKKLAIHGITNVSGRPDSPDHVKDSSEPELSTRHTTEEAEERYGEFHAEFTKTLTAFAHRAETVLVHADTYKENKQWNGELVKVQHHDWVPPVPIPDSENGVVEQFFEYNAIMLKRTPHFPVGSGNSHPIFAQSRLKATSESVIGSLLFSPQNNMCQTSYFTFWALCGHSTLEDNRCDYRDCTLPSPTRSIEQHQLCRSCATNPASSYQQPPNHQQNWARTARELAVYRQAEIFAEQQLIEALDQERREEELALARVSTYLMTLDQAQRIRFLYKSLTDGSRDEIDVSEIHSERLRVLRRAMFNVPSRFMNDWKVQDLTAHTDALINDTNARAQKNLLEFEEFHLIQSTLTLGELGAMSGQMMNDRTLLSRDYATYLDLTLLIHERKEQDRLQEEINALQAEINAEERHRLQAISRLLELVSISTLPNGEFDQRCTICMETYGVLTDDGVVEQPTRLPCGHVCGTTCLTKWFMENDTCGFCRRNYWAELGSAPPPQMAQSEDELPDYVDEDEEMADFADGSEEGEIVERHNGEIVLSPAPFESFFSDTGQANYQEPVNSDDDNPFMAWGMSSEEDLSTDDSPFDVMEVDEMMRLLDYDEDQGEPKPIILTPSRAQEDCFGNLLDEIGFHRVPPPWARF</sequence>
<dbReference type="Proteomes" id="UP000070700">
    <property type="component" value="Unassembled WGS sequence"/>
</dbReference>
<name>A0A194XLW0_MOLSC</name>
<evidence type="ECO:0000313" key="6">
    <source>
        <dbReference type="Proteomes" id="UP000070700"/>
    </source>
</evidence>
<protein>
    <recommendedName>
        <fullName evidence="4">RING-type domain-containing protein</fullName>
    </recommendedName>
</protein>
<keyword evidence="1" id="KW-0479">Metal-binding</keyword>
<keyword evidence="1" id="KW-0862">Zinc</keyword>
<dbReference type="OrthoDB" id="3552128at2759"/>
<dbReference type="InParanoid" id="A0A194XLW0"/>
<dbReference type="InterPro" id="IPR001841">
    <property type="entry name" value="Znf_RING"/>
</dbReference>
<reference evidence="5 6" key="1">
    <citation type="submission" date="2015-10" db="EMBL/GenBank/DDBJ databases">
        <title>Full genome of DAOMC 229536 Phialocephala scopiformis, a fungal endophyte of spruce producing the potent anti-insectan compound rugulosin.</title>
        <authorList>
            <consortium name="DOE Joint Genome Institute"/>
            <person name="Walker A.K."/>
            <person name="Frasz S.L."/>
            <person name="Seifert K.A."/>
            <person name="Miller J.D."/>
            <person name="Mondo S.J."/>
            <person name="Labutti K."/>
            <person name="Lipzen A."/>
            <person name="Dockter R."/>
            <person name="Kennedy M."/>
            <person name="Grigoriev I.V."/>
            <person name="Spatafora J.W."/>
        </authorList>
    </citation>
    <scope>NUCLEOTIDE SEQUENCE [LARGE SCALE GENOMIC DNA]</scope>
    <source>
        <strain evidence="5 6">CBS 120377</strain>
    </source>
</reference>
<feature type="region of interest" description="Disordered" evidence="3">
    <location>
        <begin position="52"/>
        <end position="82"/>
    </location>
</feature>
<keyword evidence="2" id="KW-0175">Coiled coil</keyword>
<feature type="coiled-coil region" evidence="2">
    <location>
        <begin position="424"/>
        <end position="451"/>
    </location>
</feature>
<dbReference type="GO" id="GO:0008270">
    <property type="term" value="F:zinc ion binding"/>
    <property type="evidence" value="ECO:0007669"/>
    <property type="project" value="UniProtKB-KW"/>
</dbReference>
<dbReference type="InterPro" id="IPR013083">
    <property type="entry name" value="Znf_RING/FYVE/PHD"/>
</dbReference>
<dbReference type="EMBL" id="KQ947409">
    <property type="protein sequence ID" value="KUJ20752.1"/>
    <property type="molecule type" value="Genomic_DNA"/>
</dbReference>
<accession>A0A194XLW0</accession>
<dbReference type="AlphaFoldDB" id="A0A194XLW0"/>
<evidence type="ECO:0000256" key="3">
    <source>
        <dbReference type="SAM" id="MobiDB-lite"/>
    </source>
</evidence>
<evidence type="ECO:0000256" key="1">
    <source>
        <dbReference type="PROSITE-ProRule" id="PRU00175"/>
    </source>
</evidence>
<evidence type="ECO:0000259" key="4">
    <source>
        <dbReference type="PROSITE" id="PS50089"/>
    </source>
</evidence>
<keyword evidence="1" id="KW-0863">Zinc-finger</keyword>
<proteinExistence type="predicted"/>
<keyword evidence="6" id="KW-1185">Reference proteome</keyword>
<evidence type="ECO:0000313" key="5">
    <source>
        <dbReference type="EMBL" id="KUJ20752.1"/>
    </source>
</evidence>
<dbReference type="KEGG" id="psco:LY89DRAFT_771771"/>
<dbReference type="SUPFAM" id="SSF57850">
    <property type="entry name" value="RING/U-box"/>
    <property type="match status" value="1"/>
</dbReference>
<dbReference type="RefSeq" id="XP_018075107.1">
    <property type="nucleotide sequence ID" value="XM_018221892.1"/>
</dbReference>
<organism evidence="5 6">
    <name type="scientific">Mollisia scopiformis</name>
    <name type="common">Conifer needle endophyte fungus</name>
    <name type="synonym">Phialocephala scopiformis</name>
    <dbReference type="NCBI Taxonomy" id="149040"/>
    <lineage>
        <taxon>Eukaryota</taxon>
        <taxon>Fungi</taxon>
        <taxon>Dikarya</taxon>
        <taxon>Ascomycota</taxon>
        <taxon>Pezizomycotina</taxon>
        <taxon>Leotiomycetes</taxon>
        <taxon>Helotiales</taxon>
        <taxon>Mollisiaceae</taxon>
        <taxon>Mollisia</taxon>
    </lineage>
</organism>
<feature type="compositionally biased region" description="Basic and acidic residues" evidence="3">
    <location>
        <begin position="59"/>
        <end position="82"/>
    </location>
</feature>